<evidence type="ECO:0000256" key="2">
    <source>
        <dbReference type="SAM" id="Coils"/>
    </source>
</evidence>
<feature type="coiled-coil region" evidence="2">
    <location>
        <begin position="252"/>
        <end position="300"/>
    </location>
</feature>
<dbReference type="InterPro" id="IPR000330">
    <property type="entry name" value="SNF2_N"/>
</dbReference>
<organism evidence="6 7">
    <name type="scientific">Durusdinium trenchii</name>
    <dbReference type="NCBI Taxonomy" id="1381693"/>
    <lineage>
        <taxon>Eukaryota</taxon>
        <taxon>Sar</taxon>
        <taxon>Alveolata</taxon>
        <taxon>Dinophyceae</taxon>
        <taxon>Suessiales</taxon>
        <taxon>Symbiodiniaceae</taxon>
        <taxon>Durusdinium</taxon>
    </lineage>
</organism>
<evidence type="ECO:0000259" key="5">
    <source>
        <dbReference type="PROSITE" id="PS51194"/>
    </source>
</evidence>
<feature type="domain" description="Helicase C-terminal" evidence="5">
    <location>
        <begin position="802"/>
        <end position="955"/>
    </location>
</feature>
<dbReference type="InterPro" id="IPR027417">
    <property type="entry name" value="P-loop_NTPase"/>
</dbReference>
<dbReference type="PANTHER" id="PTHR10799">
    <property type="entry name" value="SNF2/RAD54 HELICASE FAMILY"/>
    <property type="match status" value="1"/>
</dbReference>
<reference evidence="6 7" key="1">
    <citation type="submission" date="2024-02" db="EMBL/GenBank/DDBJ databases">
        <authorList>
            <person name="Chen Y."/>
            <person name="Shah S."/>
            <person name="Dougan E. K."/>
            <person name="Thang M."/>
            <person name="Chan C."/>
        </authorList>
    </citation>
    <scope>NUCLEOTIDE SEQUENCE [LARGE SCALE GENOMIC DNA]</scope>
</reference>
<comment type="caution">
    <text evidence="6">The sequence shown here is derived from an EMBL/GenBank/DDBJ whole genome shotgun (WGS) entry which is preliminary data.</text>
</comment>
<dbReference type="PROSITE" id="PS51194">
    <property type="entry name" value="HELICASE_CTER"/>
    <property type="match status" value="1"/>
</dbReference>
<dbReference type="InterPro" id="IPR038718">
    <property type="entry name" value="SNF2-like_sf"/>
</dbReference>
<keyword evidence="1" id="KW-0378">Hydrolase</keyword>
<dbReference type="InterPro" id="IPR049730">
    <property type="entry name" value="SNF2/RAD54-like_C"/>
</dbReference>
<dbReference type="PROSITE" id="PS51192">
    <property type="entry name" value="HELICASE_ATP_BIND_1"/>
    <property type="match status" value="1"/>
</dbReference>
<dbReference type="SUPFAM" id="SSF52540">
    <property type="entry name" value="P-loop containing nucleoside triphosphate hydrolases"/>
    <property type="match status" value="2"/>
</dbReference>
<proteinExistence type="predicted"/>
<evidence type="ECO:0000259" key="4">
    <source>
        <dbReference type="PROSITE" id="PS51192"/>
    </source>
</evidence>
<feature type="domain" description="Helicase ATP-binding" evidence="4">
    <location>
        <begin position="479"/>
        <end position="650"/>
    </location>
</feature>
<evidence type="ECO:0000256" key="1">
    <source>
        <dbReference type="ARBA" id="ARBA00022801"/>
    </source>
</evidence>
<keyword evidence="2" id="KW-0175">Coiled coil</keyword>
<sequence>MISVSAYCSDPDMACRNVTLEVNAASDALLKQQTVCQAASEKLTILTRMHKDKKYALSVAEGQQEVTHHNATGGHADSGSEDQELDQVDFWPASRPEGEHAGFVFKIGHLGLGYYRNEALMPAVPVRESDPEIKELRRKVAEVERRKAQAAEQESESFLLITRLRVRQGLGDLAGIRQELALAQRGVERLEACLARQALRKPTTWRKQTTKVFKVELRAKKQRLEELTQACNQYGFILEDLHERKSLRFKALQDIQEVQQKIKVEIEQVQADVFRAQASLAEAEATEETLRTRSQALSQEFAEKGETAVVVKILRRVTLPQELPRRAVEVANQAKMDWCCITAGTSGKPTSLSIEEFMDSPECGLLQSLYQLNGPSGQRFLYWIPSNDHQDGRYVTLRGKLWPKLTSPVYKHPPIKLNFFELLRASLGDAQFSDVWLVPEAPHFHQKALGLDRMTDIKPPQAVENCLRPYQLAGFRWLACLSKNGLGAVLADDMGLGKTLQAISVLLYMKEEGLLVENGKKRPFLTVVPPGLLRNWQREFERWAPSLRIYTYHGPKRSLPDDMGRAYDVLLTTYEIVRNERLKFSDVDVICFSGMIIDEAQKIKNHGALVSKAIKEVGNAIGHTRIALSGTPIENKVDELHSIFDFVNYGYLGDQASFSATFSRIIEKGYGPNGSLVAEKRKQTLDLLQRLTAPFQMRRLKTDPNILPDLPEKIDLASTTTLTKEQEKLYAAIQHDFRVKMTSSAETRENHKFERRGHIFAMLEHARRVCSHPLCLDRGKYPDSCKGMTVQRRVESSGKTVRLCELLDEIVPAKEKAVVFATRKDVISVLAGLIGNRFHDMTVLIFTGDLSLQERNEVEQRFQTDPKCQLLLITLQCGGIGLNLTAANHVIHFDRCYNPAKEAQATDRCHRIGQKRSVCVHRLITEGTYEEQLEKIMARKQDLSSLTVSRAEDWIADYSDEALFDLFMLRKGPQRGPPVGELETPPRNDNRALPTTSPNKSKKRPMTTTLPNKRAK</sequence>
<dbReference type="Gene3D" id="3.40.50.300">
    <property type="entry name" value="P-loop containing nucleotide triphosphate hydrolases"/>
    <property type="match status" value="1"/>
</dbReference>
<dbReference type="InterPro" id="IPR014001">
    <property type="entry name" value="Helicase_ATP-bd"/>
</dbReference>
<dbReference type="CDD" id="cd18793">
    <property type="entry name" value="SF2_C_SNF"/>
    <property type="match status" value="1"/>
</dbReference>
<dbReference type="Pfam" id="PF00271">
    <property type="entry name" value="Helicase_C"/>
    <property type="match status" value="1"/>
</dbReference>
<dbReference type="InterPro" id="IPR001650">
    <property type="entry name" value="Helicase_C-like"/>
</dbReference>
<dbReference type="SMART" id="SM00487">
    <property type="entry name" value="DEXDc"/>
    <property type="match status" value="1"/>
</dbReference>
<name>A0ABP0MWT2_9DINO</name>
<dbReference type="Proteomes" id="UP001642484">
    <property type="component" value="Unassembled WGS sequence"/>
</dbReference>
<keyword evidence="7" id="KW-1185">Reference proteome</keyword>
<accession>A0ABP0MWT2</accession>
<evidence type="ECO:0000256" key="3">
    <source>
        <dbReference type="SAM" id="MobiDB-lite"/>
    </source>
</evidence>
<dbReference type="EMBL" id="CAXAMN010020335">
    <property type="protein sequence ID" value="CAK9055980.1"/>
    <property type="molecule type" value="Genomic_DNA"/>
</dbReference>
<evidence type="ECO:0000313" key="6">
    <source>
        <dbReference type="EMBL" id="CAK9055980.1"/>
    </source>
</evidence>
<dbReference type="SMART" id="SM00490">
    <property type="entry name" value="HELICc"/>
    <property type="match status" value="1"/>
</dbReference>
<feature type="compositionally biased region" description="Polar residues" evidence="3">
    <location>
        <begin position="1006"/>
        <end position="1016"/>
    </location>
</feature>
<protein>
    <submittedName>
        <fullName evidence="6">Uncharacterized protein</fullName>
    </submittedName>
</protein>
<gene>
    <name evidence="6" type="ORF">CCMP2556_LOCUS27785</name>
</gene>
<evidence type="ECO:0000313" key="7">
    <source>
        <dbReference type="Proteomes" id="UP001642484"/>
    </source>
</evidence>
<dbReference type="Pfam" id="PF00176">
    <property type="entry name" value="SNF2-rel_dom"/>
    <property type="match status" value="1"/>
</dbReference>
<dbReference type="Gene3D" id="3.40.50.10810">
    <property type="entry name" value="Tandem AAA-ATPase domain"/>
    <property type="match status" value="1"/>
</dbReference>
<feature type="region of interest" description="Disordered" evidence="3">
    <location>
        <begin position="974"/>
        <end position="1016"/>
    </location>
</feature>